<reference evidence="1" key="1">
    <citation type="journal article" date="2021" name="New Phytol.">
        <title>Evolutionary innovations through gain and loss of genes in the ectomycorrhizal Boletales.</title>
        <authorList>
            <person name="Wu G."/>
            <person name="Miyauchi S."/>
            <person name="Morin E."/>
            <person name="Kuo A."/>
            <person name="Drula E."/>
            <person name="Varga T."/>
            <person name="Kohler A."/>
            <person name="Feng B."/>
            <person name="Cao Y."/>
            <person name="Lipzen A."/>
            <person name="Daum C."/>
            <person name="Hundley H."/>
            <person name="Pangilinan J."/>
            <person name="Johnson J."/>
            <person name="Barry K."/>
            <person name="LaButti K."/>
            <person name="Ng V."/>
            <person name="Ahrendt S."/>
            <person name="Min B."/>
            <person name="Choi I.G."/>
            <person name="Park H."/>
            <person name="Plett J.M."/>
            <person name="Magnuson J."/>
            <person name="Spatafora J.W."/>
            <person name="Nagy L.G."/>
            <person name="Henrissat B."/>
            <person name="Grigoriev I.V."/>
            <person name="Yang Z.L."/>
            <person name="Xu J."/>
            <person name="Martin F.M."/>
        </authorList>
    </citation>
    <scope>NUCLEOTIDE SEQUENCE</scope>
    <source>
        <strain evidence="1">KUC20120723A-06</strain>
    </source>
</reference>
<evidence type="ECO:0000313" key="1">
    <source>
        <dbReference type="EMBL" id="KAH7925794.1"/>
    </source>
</evidence>
<keyword evidence="2" id="KW-1185">Reference proteome</keyword>
<organism evidence="1 2">
    <name type="scientific">Leucogyrophana mollusca</name>
    <dbReference type="NCBI Taxonomy" id="85980"/>
    <lineage>
        <taxon>Eukaryota</taxon>
        <taxon>Fungi</taxon>
        <taxon>Dikarya</taxon>
        <taxon>Basidiomycota</taxon>
        <taxon>Agaricomycotina</taxon>
        <taxon>Agaricomycetes</taxon>
        <taxon>Agaricomycetidae</taxon>
        <taxon>Boletales</taxon>
        <taxon>Boletales incertae sedis</taxon>
        <taxon>Leucogyrophana</taxon>
    </lineage>
</organism>
<sequence length="435" mass="46240">MAIAPWTRRDTSQNRHSSMLAASLLAALPLVYGLSSSGVQRQGNNCTVVPMGGGQDDGPNILSAFSQCNNGGTIVLDQYYVVGTVLVTSGLQDVGIELSGVVQYTPDIAYWSPNSLYLTYQNATTAWFLSGNNIHLYGGGTLDGNGQVWWDYPNVTQGTAGGSSTLFARPIPLTVGNATNVVIEDLTQIGSPFWNNFVYQSSNVTYRNINISTVSYSSNPTINSDGWDIYRSSYVTIENSTVNNDDDCVSFKPNATNILVQNMNCLASDGMSVGSLGQYANETDIVANVTVTNVMLTNSQNGARIKVFGGSPLSNSTAGGGSGYVKNITFSNFQLQHVDYPIVIDECFATPASCQDYPTKIAVSDIYFSNFSGTSSGLVGSVVVDLNCTSTCSNITATMTNLTSPAGNATYVCMNVTNSQFDFNCTAPTTGINLP</sequence>
<dbReference type="Proteomes" id="UP000790709">
    <property type="component" value="Unassembled WGS sequence"/>
</dbReference>
<keyword evidence="1" id="KW-0378">Hydrolase</keyword>
<proteinExistence type="predicted"/>
<gene>
    <name evidence="1" type="ORF">BV22DRAFT_409263</name>
</gene>
<dbReference type="EMBL" id="MU266395">
    <property type="protein sequence ID" value="KAH7925794.1"/>
    <property type="molecule type" value="Genomic_DNA"/>
</dbReference>
<name>A0ACB8BJN0_9AGAM</name>
<comment type="caution">
    <text evidence="1">The sequence shown here is derived from an EMBL/GenBank/DDBJ whole genome shotgun (WGS) entry which is preliminary data.</text>
</comment>
<accession>A0ACB8BJN0</accession>
<evidence type="ECO:0000313" key="2">
    <source>
        <dbReference type="Proteomes" id="UP000790709"/>
    </source>
</evidence>
<protein>
    <submittedName>
        <fullName evidence="1">Glycoside hydrolase family 28 protein</fullName>
    </submittedName>
</protein>